<accession>A0A218WPE1</accession>
<organism evidence="1 2">
    <name type="scientific">Punica granatum</name>
    <name type="common">Pomegranate</name>
    <dbReference type="NCBI Taxonomy" id="22663"/>
    <lineage>
        <taxon>Eukaryota</taxon>
        <taxon>Viridiplantae</taxon>
        <taxon>Streptophyta</taxon>
        <taxon>Embryophyta</taxon>
        <taxon>Tracheophyta</taxon>
        <taxon>Spermatophyta</taxon>
        <taxon>Magnoliopsida</taxon>
        <taxon>eudicotyledons</taxon>
        <taxon>Gunneridae</taxon>
        <taxon>Pentapetalae</taxon>
        <taxon>rosids</taxon>
        <taxon>malvids</taxon>
        <taxon>Myrtales</taxon>
        <taxon>Lythraceae</taxon>
        <taxon>Punica</taxon>
    </lineage>
</organism>
<evidence type="ECO:0000313" key="1">
    <source>
        <dbReference type="EMBL" id="OWM74101.1"/>
    </source>
</evidence>
<reference evidence="2" key="1">
    <citation type="journal article" date="2017" name="Plant J.">
        <title>The pomegranate (Punica granatum L.) genome and the genomics of punicalagin biosynthesis.</title>
        <authorList>
            <person name="Qin G."/>
            <person name="Xu C."/>
            <person name="Ming R."/>
            <person name="Tang H."/>
            <person name="Guyot R."/>
            <person name="Kramer E.M."/>
            <person name="Hu Y."/>
            <person name="Yi X."/>
            <person name="Qi Y."/>
            <person name="Xu X."/>
            <person name="Gao Z."/>
            <person name="Pan H."/>
            <person name="Jian J."/>
            <person name="Tian Y."/>
            <person name="Yue Z."/>
            <person name="Xu Y."/>
        </authorList>
    </citation>
    <scope>NUCLEOTIDE SEQUENCE [LARGE SCALE GENOMIC DNA]</scope>
    <source>
        <strain evidence="2">cv. Dabenzi</strain>
    </source>
</reference>
<dbReference type="EMBL" id="MTKT01003794">
    <property type="protein sequence ID" value="OWM74101.1"/>
    <property type="molecule type" value="Genomic_DNA"/>
</dbReference>
<evidence type="ECO:0000313" key="2">
    <source>
        <dbReference type="Proteomes" id="UP000197138"/>
    </source>
</evidence>
<gene>
    <name evidence="1" type="ORF">CDL15_Pgr008412</name>
</gene>
<dbReference type="AlphaFoldDB" id="A0A218WPE1"/>
<dbReference type="Proteomes" id="UP000197138">
    <property type="component" value="Unassembled WGS sequence"/>
</dbReference>
<protein>
    <submittedName>
        <fullName evidence="1">Uncharacterized protein</fullName>
    </submittedName>
</protein>
<comment type="caution">
    <text evidence="1">The sequence shown here is derived from an EMBL/GenBank/DDBJ whole genome shotgun (WGS) entry which is preliminary data.</text>
</comment>
<proteinExistence type="predicted"/>
<sequence>MGLRHRVSDSSSSSQKNRIGANATAILLEARSGPTHLYRASNWARACRVRALNRFTRFGPKGLPAVRPK</sequence>
<name>A0A218WPE1_PUNGR</name>